<proteinExistence type="predicted"/>
<dbReference type="RefSeq" id="XP_033395537.1">
    <property type="nucleotide sequence ID" value="XM_033543311.1"/>
</dbReference>
<evidence type="ECO:0000313" key="3">
    <source>
        <dbReference type="Proteomes" id="UP000799438"/>
    </source>
</evidence>
<accession>A0A6A6B9B0</accession>
<keyword evidence="3" id="KW-1185">Reference proteome</keyword>
<protein>
    <submittedName>
        <fullName evidence="2">Uncharacterized protein</fullName>
    </submittedName>
</protein>
<dbReference type="Proteomes" id="UP000799438">
    <property type="component" value="Unassembled WGS sequence"/>
</dbReference>
<reference evidence="2" key="1">
    <citation type="journal article" date="2020" name="Stud. Mycol.">
        <title>101 Dothideomycetes genomes: a test case for predicting lifestyles and emergence of pathogens.</title>
        <authorList>
            <person name="Haridas S."/>
            <person name="Albert R."/>
            <person name="Binder M."/>
            <person name="Bloem J."/>
            <person name="Labutti K."/>
            <person name="Salamov A."/>
            <person name="Andreopoulos B."/>
            <person name="Baker S."/>
            <person name="Barry K."/>
            <person name="Bills G."/>
            <person name="Bluhm B."/>
            <person name="Cannon C."/>
            <person name="Castanera R."/>
            <person name="Culley D."/>
            <person name="Daum C."/>
            <person name="Ezra D."/>
            <person name="Gonzalez J."/>
            <person name="Henrissat B."/>
            <person name="Kuo A."/>
            <person name="Liang C."/>
            <person name="Lipzen A."/>
            <person name="Lutzoni F."/>
            <person name="Magnuson J."/>
            <person name="Mondo S."/>
            <person name="Nolan M."/>
            <person name="Ohm R."/>
            <person name="Pangilinan J."/>
            <person name="Park H.-J."/>
            <person name="Ramirez L."/>
            <person name="Alfaro M."/>
            <person name="Sun H."/>
            <person name="Tritt A."/>
            <person name="Yoshinaga Y."/>
            <person name="Zwiers L.-H."/>
            <person name="Turgeon B."/>
            <person name="Goodwin S."/>
            <person name="Spatafora J."/>
            <person name="Crous P."/>
            <person name="Grigoriev I."/>
        </authorList>
    </citation>
    <scope>NUCLEOTIDE SEQUENCE</scope>
    <source>
        <strain evidence="2">CBS 121167</strain>
    </source>
</reference>
<organism evidence="2 3">
    <name type="scientific">Aplosporella prunicola CBS 121167</name>
    <dbReference type="NCBI Taxonomy" id="1176127"/>
    <lineage>
        <taxon>Eukaryota</taxon>
        <taxon>Fungi</taxon>
        <taxon>Dikarya</taxon>
        <taxon>Ascomycota</taxon>
        <taxon>Pezizomycotina</taxon>
        <taxon>Dothideomycetes</taxon>
        <taxon>Dothideomycetes incertae sedis</taxon>
        <taxon>Botryosphaeriales</taxon>
        <taxon>Aplosporellaceae</taxon>
        <taxon>Aplosporella</taxon>
    </lineage>
</organism>
<name>A0A6A6B9B0_9PEZI</name>
<feature type="compositionally biased region" description="Basic and acidic residues" evidence="1">
    <location>
        <begin position="251"/>
        <end position="265"/>
    </location>
</feature>
<dbReference type="GeneID" id="54300808"/>
<feature type="region of interest" description="Disordered" evidence="1">
    <location>
        <begin position="212"/>
        <end position="293"/>
    </location>
</feature>
<dbReference type="OrthoDB" id="3943917at2759"/>
<sequence>MAATPRAISLSLTPTIGNDVAAPLEGLGLLSAPVNNKRKVSVACLSPPASSSSRSLSSTSVTSESFAATATNKEADFIDIPEFLYSKETYVFLGFTEEVAGIMWQKFLSQPSESLADDEVDFRHFIEYPRARLDDYDIEDALTTSDDWDICLSQVGVNEKLHDAIMMPTYSDLRSTASCKFWVRESIEDTWASLLQLEEELRLESARLQREAARRKTRKHAGSISEAPSQDKPHGRKHAGSLSEASAHGDTYSKKPDDEQKKEQGKQGIEPATPSKMSADDSKLETGTLKHDAPARMEGHTMLWRGGAHRRHKAFYDFSTQTAKITALESSPGDFSHRGRSYFSPQHETADRYAQWAKHKSDITQVSILQVALPNKWVESLDAHYLWLGALPTDEWSQVVWHSRNGERFPKELRHVYNKDLLIGHIASGINEKYVAMDKPTMIKDKDVLKVESEGEDVKSIQWVFQSMKAEDGFETECKGKVWVHMCGCLKTPLKK</sequence>
<evidence type="ECO:0000313" key="2">
    <source>
        <dbReference type="EMBL" id="KAF2139824.1"/>
    </source>
</evidence>
<dbReference type="EMBL" id="ML995491">
    <property type="protein sequence ID" value="KAF2139824.1"/>
    <property type="molecule type" value="Genomic_DNA"/>
</dbReference>
<dbReference type="AlphaFoldDB" id="A0A6A6B9B0"/>
<evidence type="ECO:0000256" key="1">
    <source>
        <dbReference type="SAM" id="MobiDB-lite"/>
    </source>
</evidence>
<gene>
    <name evidence="2" type="ORF">K452DRAFT_310206</name>
</gene>
<feature type="compositionally biased region" description="Basic and acidic residues" evidence="1">
    <location>
        <begin position="278"/>
        <end position="293"/>
    </location>
</feature>